<feature type="compositionally biased region" description="Polar residues" evidence="1">
    <location>
        <begin position="49"/>
        <end position="84"/>
    </location>
</feature>
<protein>
    <submittedName>
        <fullName evidence="2">Uncharacterized protein</fullName>
    </submittedName>
</protein>
<accession>A0AAV9H9U9</accession>
<reference evidence="2" key="2">
    <citation type="submission" date="2023-06" db="EMBL/GenBank/DDBJ databases">
        <authorList>
            <consortium name="Lawrence Berkeley National Laboratory"/>
            <person name="Mondo S.J."/>
            <person name="Hensen N."/>
            <person name="Bonometti L."/>
            <person name="Westerberg I."/>
            <person name="Brannstrom I.O."/>
            <person name="Guillou S."/>
            <person name="Cros-Aarteil S."/>
            <person name="Calhoun S."/>
            <person name="Haridas S."/>
            <person name="Kuo A."/>
            <person name="Pangilinan J."/>
            <person name="Riley R."/>
            <person name="Labutti K."/>
            <person name="Andreopoulos B."/>
            <person name="Lipzen A."/>
            <person name="Chen C."/>
            <person name="Yanf M."/>
            <person name="Daum C."/>
            <person name="Ng V."/>
            <person name="Clum A."/>
            <person name="Steindorff A."/>
            <person name="Ohm R."/>
            <person name="Martin F."/>
            <person name="Silar P."/>
            <person name="Natvig D."/>
            <person name="Lalanne C."/>
            <person name="Gautier V."/>
            <person name="Ament-Velasquez S.L."/>
            <person name="Kruys A."/>
            <person name="Hutchinson M.I."/>
            <person name="Powell A.J."/>
            <person name="Barry K."/>
            <person name="Miller A.N."/>
            <person name="Grigoriev I.V."/>
            <person name="Debuchy R."/>
            <person name="Gladieux P."/>
            <person name="Thoren M.H."/>
            <person name="Johannesson H."/>
        </authorList>
    </citation>
    <scope>NUCLEOTIDE SEQUENCE</scope>
    <source>
        <strain evidence="2">PSN324</strain>
    </source>
</reference>
<feature type="region of interest" description="Disordered" evidence="1">
    <location>
        <begin position="329"/>
        <end position="356"/>
    </location>
</feature>
<feature type="compositionally biased region" description="Low complexity" evidence="1">
    <location>
        <begin position="242"/>
        <end position="252"/>
    </location>
</feature>
<sequence>MMESQYARRPAPPMDPSTSASSYSHSRNRSTSSSTFHAHYPSAPGHSAQHPNHSHFYQQQHLAQPQSNHQRRSPSVNTFSTVSSSGGGIPASYRTSPPMDIRRSTSSRSGGAPGSPQPGGYVALLRKQKATVWCDRAQQEDPGLMARQRMAKMRANAEVLGPNKTNTHVSSGRTSTGLSSTGGKVAAKIRHHGKPTVVGYSPGSNHIGVGGVPLRLSATEVEGEESDEDETAIQRINHRRTTSSSRSSTASGRKGGYRSSGGLGTMTSTTQRQSPGNTPERRGSLAEQLPGDAGLVRDNSGKSRSFGSGSGSSAERLDVVADLSANPALAGNSMKNSAITREKSLRTPEDLKRRGSVDERTMTLTSGRLFIANPD</sequence>
<dbReference type="EMBL" id="MU865121">
    <property type="protein sequence ID" value="KAK4457347.1"/>
    <property type="molecule type" value="Genomic_DNA"/>
</dbReference>
<feature type="region of interest" description="Disordered" evidence="1">
    <location>
        <begin position="219"/>
        <end position="314"/>
    </location>
</feature>
<feature type="compositionally biased region" description="Low complexity" evidence="1">
    <location>
        <begin position="170"/>
        <end position="181"/>
    </location>
</feature>
<dbReference type="AlphaFoldDB" id="A0AAV9H9U9"/>
<feature type="compositionally biased region" description="Basic and acidic residues" evidence="1">
    <location>
        <begin position="340"/>
        <end position="356"/>
    </location>
</feature>
<feature type="compositionally biased region" description="Low complexity" evidence="1">
    <location>
        <begin position="17"/>
        <end position="35"/>
    </location>
</feature>
<evidence type="ECO:0000313" key="3">
    <source>
        <dbReference type="Proteomes" id="UP001321749"/>
    </source>
</evidence>
<gene>
    <name evidence="2" type="ORF">QBC42DRAFT_188818</name>
</gene>
<reference evidence="2" key="1">
    <citation type="journal article" date="2023" name="Mol. Phylogenet. Evol.">
        <title>Genome-scale phylogeny and comparative genomics of the fungal order Sordariales.</title>
        <authorList>
            <person name="Hensen N."/>
            <person name="Bonometti L."/>
            <person name="Westerberg I."/>
            <person name="Brannstrom I.O."/>
            <person name="Guillou S."/>
            <person name="Cros-Aarteil S."/>
            <person name="Calhoun S."/>
            <person name="Haridas S."/>
            <person name="Kuo A."/>
            <person name="Mondo S."/>
            <person name="Pangilinan J."/>
            <person name="Riley R."/>
            <person name="LaButti K."/>
            <person name="Andreopoulos B."/>
            <person name="Lipzen A."/>
            <person name="Chen C."/>
            <person name="Yan M."/>
            <person name="Daum C."/>
            <person name="Ng V."/>
            <person name="Clum A."/>
            <person name="Steindorff A."/>
            <person name="Ohm R.A."/>
            <person name="Martin F."/>
            <person name="Silar P."/>
            <person name="Natvig D.O."/>
            <person name="Lalanne C."/>
            <person name="Gautier V."/>
            <person name="Ament-Velasquez S.L."/>
            <person name="Kruys A."/>
            <person name="Hutchinson M.I."/>
            <person name="Powell A.J."/>
            <person name="Barry K."/>
            <person name="Miller A.N."/>
            <person name="Grigoriev I.V."/>
            <person name="Debuchy R."/>
            <person name="Gladieux P."/>
            <person name="Hiltunen Thoren M."/>
            <person name="Johannesson H."/>
        </authorList>
    </citation>
    <scope>NUCLEOTIDE SEQUENCE</scope>
    <source>
        <strain evidence="2">PSN324</strain>
    </source>
</reference>
<organism evidence="2 3">
    <name type="scientific">Cladorrhinum samala</name>
    <dbReference type="NCBI Taxonomy" id="585594"/>
    <lineage>
        <taxon>Eukaryota</taxon>
        <taxon>Fungi</taxon>
        <taxon>Dikarya</taxon>
        <taxon>Ascomycota</taxon>
        <taxon>Pezizomycotina</taxon>
        <taxon>Sordariomycetes</taxon>
        <taxon>Sordariomycetidae</taxon>
        <taxon>Sordariales</taxon>
        <taxon>Podosporaceae</taxon>
        <taxon>Cladorrhinum</taxon>
    </lineage>
</organism>
<feature type="region of interest" description="Disordered" evidence="1">
    <location>
        <begin position="1"/>
        <end position="121"/>
    </location>
</feature>
<feature type="region of interest" description="Disordered" evidence="1">
    <location>
        <begin position="162"/>
        <end position="181"/>
    </location>
</feature>
<dbReference type="Proteomes" id="UP001321749">
    <property type="component" value="Unassembled WGS sequence"/>
</dbReference>
<proteinExistence type="predicted"/>
<evidence type="ECO:0000256" key="1">
    <source>
        <dbReference type="SAM" id="MobiDB-lite"/>
    </source>
</evidence>
<keyword evidence="3" id="KW-1185">Reference proteome</keyword>
<evidence type="ECO:0000313" key="2">
    <source>
        <dbReference type="EMBL" id="KAK4457347.1"/>
    </source>
</evidence>
<feature type="compositionally biased region" description="Acidic residues" evidence="1">
    <location>
        <begin position="221"/>
        <end position="231"/>
    </location>
</feature>
<feature type="compositionally biased region" description="Low complexity" evidence="1">
    <location>
        <begin position="302"/>
        <end position="313"/>
    </location>
</feature>
<comment type="caution">
    <text evidence="2">The sequence shown here is derived from an EMBL/GenBank/DDBJ whole genome shotgun (WGS) entry which is preliminary data.</text>
</comment>
<name>A0AAV9H9U9_9PEZI</name>